<dbReference type="Pfam" id="PF13795">
    <property type="entry name" value="HupE_UreJ_2"/>
    <property type="match status" value="1"/>
</dbReference>
<evidence type="ECO:0000256" key="1">
    <source>
        <dbReference type="SAM" id="Phobius"/>
    </source>
</evidence>
<feature type="transmembrane region" description="Helical" evidence="1">
    <location>
        <begin position="207"/>
        <end position="225"/>
    </location>
</feature>
<reference evidence="3 4" key="1">
    <citation type="submission" date="2018-03" db="EMBL/GenBank/DDBJ databases">
        <authorList>
            <person name="Keele B.F."/>
        </authorList>
    </citation>
    <scope>NUCLEOTIDE SEQUENCE [LARGE SCALE GENOMIC DNA]</scope>
    <source>
        <strain evidence="3 4">CeCT 8812</strain>
    </source>
</reference>
<proteinExistence type="predicted"/>
<feature type="transmembrane region" description="Helical" evidence="1">
    <location>
        <begin position="278"/>
        <end position="300"/>
    </location>
</feature>
<dbReference type="AlphaFoldDB" id="A0A2R8A6L1"/>
<feature type="chain" id="PRO_5015313176" description="HupE / UreJ protein" evidence="2">
    <location>
        <begin position="20"/>
        <end position="370"/>
    </location>
</feature>
<dbReference type="InterPro" id="IPR032809">
    <property type="entry name" value="Put_HupE_UreJ"/>
</dbReference>
<gene>
    <name evidence="3" type="ORF">POI8812_00158</name>
</gene>
<feature type="transmembrane region" description="Helical" evidence="1">
    <location>
        <begin position="346"/>
        <end position="364"/>
    </location>
</feature>
<evidence type="ECO:0000313" key="3">
    <source>
        <dbReference type="EMBL" id="SPF27863.1"/>
    </source>
</evidence>
<feature type="signal peptide" evidence="2">
    <location>
        <begin position="1"/>
        <end position="19"/>
    </location>
</feature>
<dbReference type="EMBL" id="OMKW01000001">
    <property type="protein sequence ID" value="SPF27863.1"/>
    <property type="molecule type" value="Genomic_DNA"/>
</dbReference>
<accession>A0A2R8A6L1</accession>
<sequence>MFRRACFILFCLMLSLAHAGHAHELRPAILSLVYSDTGGATLAIDMNVEAALAGIGAEHSDTTDAPEAALYDRLRAQDPEDLIAQIRSDTFDAPSLVTLDDATLTLRDLDVPAVGDIALPRHSILTFDVSGLSGETARMMWNGASSAAIVRVDGAAGEQLHSEFLQSGGTTAAFPVQTGAPQGLWSVFANYLVVGFEHIIPKGLDHILFVVGLFLLSTRVGPLLWQVTAFTLAHTVTLALGTLGLVSIPASIVEPLIALSIVYVCVENIAVRQMTPWRPAIVFAFGLLHGLGFAGVLGEVGLSGEFLLTSLIAFNIGVEIGQLLVIAICMMLVGIWFGTKSWYRSVIVVPGSLIVGSIGLFWFVERIGFV</sequence>
<keyword evidence="1" id="KW-1133">Transmembrane helix</keyword>
<organism evidence="3 4">
    <name type="scientific">Pontivivens insulae</name>
    <dbReference type="NCBI Taxonomy" id="1639689"/>
    <lineage>
        <taxon>Bacteria</taxon>
        <taxon>Pseudomonadati</taxon>
        <taxon>Pseudomonadota</taxon>
        <taxon>Alphaproteobacteria</taxon>
        <taxon>Rhodobacterales</taxon>
        <taxon>Paracoccaceae</taxon>
        <taxon>Pontivivens</taxon>
    </lineage>
</organism>
<feature type="transmembrane region" description="Helical" evidence="1">
    <location>
        <begin position="245"/>
        <end position="266"/>
    </location>
</feature>
<evidence type="ECO:0000256" key="2">
    <source>
        <dbReference type="SAM" id="SignalP"/>
    </source>
</evidence>
<name>A0A2R8A6L1_9RHOB</name>
<dbReference type="RefSeq" id="WP_162844842.1">
    <property type="nucleotide sequence ID" value="NZ_OMKW01000001.1"/>
</dbReference>
<keyword evidence="1" id="KW-0472">Membrane</keyword>
<dbReference type="Proteomes" id="UP000244932">
    <property type="component" value="Unassembled WGS sequence"/>
</dbReference>
<keyword evidence="2" id="KW-0732">Signal</keyword>
<protein>
    <recommendedName>
        <fullName evidence="5">HupE / UreJ protein</fullName>
    </recommendedName>
</protein>
<feature type="transmembrane region" description="Helical" evidence="1">
    <location>
        <begin position="320"/>
        <end position="339"/>
    </location>
</feature>
<evidence type="ECO:0008006" key="5">
    <source>
        <dbReference type="Google" id="ProtNLM"/>
    </source>
</evidence>
<evidence type="ECO:0000313" key="4">
    <source>
        <dbReference type="Proteomes" id="UP000244932"/>
    </source>
</evidence>
<keyword evidence="4" id="KW-1185">Reference proteome</keyword>
<keyword evidence="1" id="KW-0812">Transmembrane</keyword>